<name>A0AAD6TY43_9AGAR</name>
<protein>
    <recommendedName>
        <fullName evidence="4">Secreted protein</fullName>
    </recommendedName>
</protein>
<dbReference type="Proteomes" id="UP001222325">
    <property type="component" value="Unassembled WGS sequence"/>
</dbReference>
<dbReference type="AlphaFoldDB" id="A0AAD6TY43"/>
<reference evidence="2" key="1">
    <citation type="submission" date="2023-03" db="EMBL/GenBank/DDBJ databases">
        <title>Massive genome expansion in bonnet fungi (Mycena s.s.) driven by repeated elements and novel gene families across ecological guilds.</title>
        <authorList>
            <consortium name="Lawrence Berkeley National Laboratory"/>
            <person name="Harder C.B."/>
            <person name="Miyauchi S."/>
            <person name="Viragh M."/>
            <person name="Kuo A."/>
            <person name="Thoen E."/>
            <person name="Andreopoulos B."/>
            <person name="Lu D."/>
            <person name="Skrede I."/>
            <person name="Drula E."/>
            <person name="Henrissat B."/>
            <person name="Morin E."/>
            <person name="Kohler A."/>
            <person name="Barry K."/>
            <person name="LaButti K."/>
            <person name="Morin E."/>
            <person name="Salamov A."/>
            <person name="Lipzen A."/>
            <person name="Mereny Z."/>
            <person name="Hegedus B."/>
            <person name="Baldrian P."/>
            <person name="Stursova M."/>
            <person name="Weitz H."/>
            <person name="Taylor A."/>
            <person name="Grigoriev I.V."/>
            <person name="Nagy L.G."/>
            <person name="Martin F."/>
            <person name="Kauserud H."/>
        </authorList>
    </citation>
    <scope>NUCLEOTIDE SEQUENCE</scope>
    <source>
        <strain evidence="2">CBHHK173m</strain>
    </source>
</reference>
<dbReference type="EMBL" id="JARJCN010000049">
    <property type="protein sequence ID" value="KAJ7081624.1"/>
    <property type="molecule type" value="Genomic_DNA"/>
</dbReference>
<feature type="chain" id="PRO_5042006405" description="Secreted protein" evidence="1">
    <location>
        <begin position="22"/>
        <end position="80"/>
    </location>
</feature>
<evidence type="ECO:0000313" key="3">
    <source>
        <dbReference type="Proteomes" id="UP001222325"/>
    </source>
</evidence>
<comment type="caution">
    <text evidence="2">The sequence shown here is derived from an EMBL/GenBank/DDBJ whole genome shotgun (WGS) entry which is preliminary data.</text>
</comment>
<keyword evidence="1" id="KW-0732">Signal</keyword>
<evidence type="ECO:0000313" key="2">
    <source>
        <dbReference type="EMBL" id="KAJ7081624.1"/>
    </source>
</evidence>
<sequence>MLMVSTEQTLLLLLSVEFNLARWCPGPNEYVSVDMPCRKEIAAACRRILRASSCTTEIHNMFLEPGATLCTWSKWPHRRS</sequence>
<proteinExistence type="predicted"/>
<gene>
    <name evidence="2" type="ORF">B0H15DRAFT_854473</name>
</gene>
<organism evidence="2 3">
    <name type="scientific">Mycena belliarum</name>
    <dbReference type="NCBI Taxonomy" id="1033014"/>
    <lineage>
        <taxon>Eukaryota</taxon>
        <taxon>Fungi</taxon>
        <taxon>Dikarya</taxon>
        <taxon>Basidiomycota</taxon>
        <taxon>Agaricomycotina</taxon>
        <taxon>Agaricomycetes</taxon>
        <taxon>Agaricomycetidae</taxon>
        <taxon>Agaricales</taxon>
        <taxon>Marasmiineae</taxon>
        <taxon>Mycenaceae</taxon>
        <taxon>Mycena</taxon>
    </lineage>
</organism>
<evidence type="ECO:0008006" key="4">
    <source>
        <dbReference type="Google" id="ProtNLM"/>
    </source>
</evidence>
<feature type="signal peptide" evidence="1">
    <location>
        <begin position="1"/>
        <end position="21"/>
    </location>
</feature>
<evidence type="ECO:0000256" key="1">
    <source>
        <dbReference type="SAM" id="SignalP"/>
    </source>
</evidence>
<accession>A0AAD6TY43</accession>
<keyword evidence="3" id="KW-1185">Reference proteome</keyword>